<evidence type="ECO:0000313" key="2">
    <source>
        <dbReference type="EMBL" id="HIW01057.1"/>
    </source>
</evidence>
<dbReference type="EMBL" id="DXHV01000072">
    <property type="protein sequence ID" value="HIW01057.1"/>
    <property type="molecule type" value="Genomic_DNA"/>
</dbReference>
<evidence type="ECO:0000313" key="3">
    <source>
        <dbReference type="Proteomes" id="UP000886752"/>
    </source>
</evidence>
<dbReference type="AlphaFoldDB" id="A0A9D1TQF1"/>
<comment type="caution">
    <text evidence="2">The sequence shown here is derived from an EMBL/GenBank/DDBJ whole genome shotgun (WGS) entry which is preliminary data.</text>
</comment>
<evidence type="ECO:0000256" key="1">
    <source>
        <dbReference type="SAM" id="MobiDB-lite"/>
    </source>
</evidence>
<accession>A0A9D1TQF1</accession>
<reference evidence="2" key="2">
    <citation type="submission" date="2021-04" db="EMBL/GenBank/DDBJ databases">
        <authorList>
            <person name="Gilroy R."/>
        </authorList>
    </citation>
    <scope>NUCLEOTIDE SEQUENCE</scope>
    <source>
        <strain evidence="2">ChiHecec2B26-446</strain>
    </source>
</reference>
<name>A0A9D1TQF1_9BACT</name>
<dbReference type="Proteomes" id="UP000886752">
    <property type="component" value="Unassembled WGS sequence"/>
</dbReference>
<feature type="compositionally biased region" description="Basic and acidic residues" evidence="1">
    <location>
        <begin position="696"/>
        <end position="707"/>
    </location>
</feature>
<proteinExistence type="predicted"/>
<organism evidence="2 3">
    <name type="scientific">Candidatus Desulfovibrio intestinipullorum</name>
    <dbReference type="NCBI Taxonomy" id="2838536"/>
    <lineage>
        <taxon>Bacteria</taxon>
        <taxon>Pseudomonadati</taxon>
        <taxon>Thermodesulfobacteriota</taxon>
        <taxon>Desulfovibrionia</taxon>
        <taxon>Desulfovibrionales</taxon>
        <taxon>Desulfovibrionaceae</taxon>
        <taxon>Desulfovibrio</taxon>
    </lineage>
</organism>
<feature type="region of interest" description="Disordered" evidence="1">
    <location>
        <begin position="688"/>
        <end position="707"/>
    </location>
</feature>
<feature type="region of interest" description="Disordered" evidence="1">
    <location>
        <begin position="1"/>
        <end position="22"/>
    </location>
</feature>
<protein>
    <submittedName>
        <fullName evidence="2">Uncharacterized protein</fullName>
    </submittedName>
</protein>
<sequence length="848" mass="93036">MAKKSTRMNTAQAAARRRKARLKKREAFVRRNPFANDEAELETAFRKGQPNADWTLAQAEISPYEGLPQLGEDEHRAPLHTGIPDADLTVRLWEEAHGESSEGQAYLTLATLRDQDPEAFAQGVCAGLARGSAAAICHYGMTRCSSPAAMTPGVRAMDEAFQKSPAFAEHRCGTEVETCSFVLRRDEMRLQSMSGASDPDSTRSRNQTIQARSLGLTALKLACQLDFPAAFAAYAWNWTSFQAVMKLREDKKTLTSEQLFWLLRGSNLDIEACTLLLGFELRKGRFLPLSAEEEEAILTRLLTIAGQGNWLALHELLLILMQRPGFLNLPLTGEALGLLTDCAEREPSSAAGAFLLWSRYFGYFAKAAPEQALAEAQQLVNAADSQAASSQKPASPIASPDGLPLLRCLLALHKLMHGNKRQALQELRRLEKDNLEPVAARLLAALPHADLNGTETLSALKGAFGGQADSAASRESFLADLFQDSRARQEDSLEEPDDERLHRSLALSSLCPRLLADYLWQGLVCTKDTNGQDDWFRAMATYLPPIGGQSPFLEGLLYLHGYEGEPSLHMALRSLSMAAAQHFVPALDLLADITGRGLRGCTPGVCEALDDEDWVEEGCRHLAPRALAVYGLLHGHKDPEATLPLPGRSGSFTLRELLEWCGRQDADCLCQACHALFLLEERMKEGIALEQDPEGEEKARQDEDLTRRTGEAGRRLFAALALAQIMADAGTFLHAGQELLRLNEEDRASAAKDPWVLQHAASICLDRLRESERTTEAESAALPATEDDCFLVAVFCLDRAAFFGEPKAQTILKSLDKKAVTLALQDVRALNLTAPLKNLVCLTNCVLV</sequence>
<gene>
    <name evidence="2" type="ORF">H9894_07715</name>
</gene>
<reference evidence="2" key="1">
    <citation type="journal article" date="2021" name="PeerJ">
        <title>Extensive microbial diversity within the chicken gut microbiome revealed by metagenomics and culture.</title>
        <authorList>
            <person name="Gilroy R."/>
            <person name="Ravi A."/>
            <person name="Getino M."/>
            <person name="Pursley I."/>
            <person name="Horton D.L."/>
            <person name="Alikhan N.F."/>
            <person name="Baker D."/>
            <person name="Gharbi K."/>
            <person name="Hall N."/>
            <person name="Watson M."/>
            <person name="Adriaenssens E.M."/>
            <person name="Foster-Nyarko E."/>
            <person name="Jarju S."/>
            <person name="Secka A."/>
            <person name="Antonio M."/>
            <person name="Oren A."/>
            <person name="Chaudhuri R.R."/>
            <person name="La Ragione R."/>
            <person name="Hildebrand F."/>
            <person name="Pallen M.J."/>
        </authorList>
    </citation>
    <scope>NUCLEOTIDE SEQUENCE</scope>
    <source>
        <strain evidence="2">ChiHecec2B26-446</strain>
    </source>
</reference>